<gene>
    <name evidence="1" type="ORF">K8U80_04055</name>
</gene>
<reference evidence="1" key="2">
    <citation type="submission" date="2021-09" db="EMBL/GenBank/DDBJ databases">
        <authorList>
            <person name="Gilroy R."/>
        </authorList>
    </citation>
    <scope>NUCLEOTIDE SEQUENCE</scope>
    <source>
        <strain evidence="1">ChiGjej2B2-7701</strain>
    </source>
</reference>
<dbReference type="Pfam" id="PF19952">
    <property type="entry name" value="DUF6414"/>
    <property type="match status" value="1"/>
</dbReference>
<proteinExistence type="predicted"/>
<protein>
    <submittedName>
        <fullName evidence="1">Uncharacterized protein</fullName>
    </submittedName>
</protein>
<dbReference type="AlphaFoldDB" id="A0A921LSU1"/>
<sequence>MSNKYAEELFFPYYINQSRLLDLYAILNGGYTEYEEINASSEATNKKSGSAKVEGSGFKIFRIGGGLSGTIEGGSNEASSSSTKIVQTTTSMLGIVISALNDRGYVRDIASANAGSFIIVPVVLKINSIKSLINEAKALLELSEKMQAVGTKTSGKTKSETLEQVKQIAGVCRELFGAEEIICETDSYALVGTISDEHLYQAVRADIIRTELRCLAQVKRVFPEGTQLMKNTIFTKIRDTSSKKALIESMRALSDNGNFEYECDAIPEIVDKPVYQLEIVALYQSSVPHNSSN</sequence>
<dbReference type="Proteomes" id="UP000746751">
    <property type="component" value="Unassembled WGS sequence"/>
</dbReference>
<name>A0A921LSU1_9ACTN</name>
<reference evidence="1" key="1">
    <citation type="journal article" date="2021" name="PeerJ">
        <title>Extensive microbial diversity within the chicken gut microbiome revealed by metagenomics and culture.</title>
        <authorList>
            <person name="Gilroy R."/>
            <person name="Ravi A."/>
            <person name="Getino M."/>
            <person name="Pursley I."/>
            <person name="Horton D.L."/>
            <person name="Alikhan N.F."/>
            <person name="Baker D."/>
            <person name="Gharbi K."/>
            <person name="Hall N."/>
            <person name="Watson M."/>
            <person name="Adriaenssens E.M."/>
            <person name="Foster-Nyarko E."/>
            <person name="Jarju S."/>
            <person name="Secka A."/>
            <person name="Antonio M."/>
            <person name="Oren A."/>
            <person name="Chaudhuri R.R."/>
            <person name="La Ragione R."/>
            <person name="Hildebrand F."/>
            <person name="Pallen M.J."/>
        </authorList>
    </citation>
    <scope>NUCLEOTIDE SEQUENCE</scope>
    <source>
        <strain evidence="1">ChiGjej2B2-7701</strain>
    </source>
</reference>
<organism evidence="1 2">
    <name type="scientific">Collinsella ihumii</name>
    <dbReference type="NCBI Taxonomy" id="1720204"/>
    <lineage>
        <taxon>Bacteria</taxon>
        <taxon>Bacillati</taxon>
        <taxon>Actinomycetota</taxon>
        <taxon>Coriobacteriia</taxon>
        <taxon>Coriobacteriales</taxon>
        <taxon>Coriobacteriaceae</taxon>
        <taxon>Collinsella</taxon>
    </lineage>
</organism>
<accession>A0A921LSU1</accession>
<dbReference type="InterPro" id="IPR045633">
    <property type="entry name" value="DUF6414"/>
</dbReference>
<evidence type="ECO:0000313" key="2">
    <source>
        <dbReference type="Proteomes" id="UP000746751"/>
    </source>
</evidence>
<dbReference type="EMBL" id="DYVF01000029">
    <property type="protein sequence ID" value="HJG30553.1"/>
    <property type="molecule type" value="Genomic_DNA"/>
</dbReference>
<comment type="caution">
    <text evidence="1">The sequence shown here is derived from an EMBL/GenBank/DDBJ whole genome shotgun (WGS) entry which is preliminary data.</text>
</comment>
<evidence type="ECO:0000313" key="1">
    <source>
        <dbReference type="EMBL" id="HJG30553.1"/>
    </source>
</evidence>